<gene>
    <name evidence="1" type="ORF">BG011_009670</name>
</gene>
<evidence type="ECO:0000313" key="2">
    <source>
        <dbReference type="Proteomes" id="UP000726737"/>
    </source>
</evidence>
<organism evidence="1 2">
    <name type="scientific">Mortierella polycephala</name>
    <dbReference type="NCBI Taxonomy" id="41804"/>
    <lineage>
        <taxon>Eukaryota</taxon>
        <taxon>Fungi</taxon>
        <taxon>Fungi incertae sedis</taxon>
        <taxon>Mucoromycota</taxon>
        <taxon>Mortierellomycotina</taxon>
        <taxon>Mortierellomycetes</taxon>
        <taxon>Mortierellales</taxon>
        <taxon>Mortierellaceae</taxon>
        <taxon>Mortierella</taxon>
    </lineage>
</organism>
<sequence>MADLDYFIHTPTIFVGVDYNVKDHVDYAVGIFSTHNEVDVVTGVKDWICNQHGLITGKVRGSPTLRLQLDDDNKLGIPDDLYHRMYCYVKAKWHLSMNGFRSRPIQQMTRAGCVIKGVGGSLPISTDGFLRLSDMRGELSAAQRASVHKHALMRAYDVKSHDIVTAEWVKTYGNKREKEIYRNLVALSPSAGSSLQECLQAVRQREDLSLEYSVRGATSAEAHTKVEKSQYVKLECVIGIMVACGYEDTFATNEVLAENLKERIDGIWLVLKDKMSDICTSIKKRRPTSNDWTFKNKLAFINMILHEVLGAKIA</sequence>
<comment type="caution">
    <text evidence="1">The sequence shown here is derived from an EMBL/GenBank/DDBJ whole genome shotgun (WGS) entry which is preliminary data.</text>
</comment>
<dbReference type="AlphaFoldDB" id="A0A9P6PMI3"/>
<protein>
    <submittedName>
        <fullName evidence="1">Uncharacterized protein</fullName>
    </submittedName>
</protein>
<accession>A0A9P6PMI3</accession>
<dbReference type="EMBL" id="JAAAJA010000882">
    <property type="protein sequence ID" value="KAG0249023.1"/>
    <property type="molecule type" value="Genomic_DNA"/>
</dbReference>
<dbReference type="Proteomes" id="UP000726737">
    <property type="component" value="Unassembled WGS sequence"/>
</dbReference>
<reference evidence="1" key="1">
    <citation type="journal article" date="2020" name="Fungal Divers.">
        <title>Resolving the Mortierellaceae phylogeny through synthesis of multi-gene phylogenetics and phylogenomics.</title>
        <authorList>
            <person name="Vandepol N."/>
            <person name="Liber J."/>
            <person name="Desiro A."/>
            <person name="Na H."/>
            <person name="Kennedy M."/>
            <person name="Barry K."/>
            <person name="Grigoriev I.V."/>
            <person name="Miller A.N."/>
            <person name="O'Donnell K."/>
            <person name="Stajich J.E."/>
            <person name="Bonito G."/>
        </authorList>
    </citation>
    <scope>NUCLEOTIDE SEQUENCE</scope>
    <source>
        <strain evidence="1">KOD948</strain>
    </source>
</reference>
<keyword evidence="2" id="KW-1185">Reference proteome</keyword>
<proteinExistence type="predicted"/>
<evidence type="ECO:0000313" key="1">
    <source>
        <dbReference type="EMBL" id="KAG0249023.1"/>
    </source>
</evidence>
<name>A0A9P6PMI3_9FUNG</name>
<dbReference type="OrthoDB" id="2373574at2759"/>